<sequence length="118" mass="13834">MWTVLFEQPFEEWFLELTTEEKIDILASIKVLEEYGPQLSRPHVDTLKGSKLKNLKELRVQHAGDPYRILFVFDPLRQAVLLCGGNKTGDKRFYDRMIPIAEKSYQQYLEELNNGKTD</sequence>
<proteinExistence type="predicted"/>
<dbReference type="AlphaFoldDB" id="A0AAJ2YS98"/>
<protein>
    <submittedName>
        <fullName evidence="1">Type II toxin-antitoxin system RelE/ParE family toxin</fullName>
    </submittedName>
</protein>
<dbReference type="EMBL" id="WTTO01000005">
    <property type="protein sequence ID" value="NAR72424.1"/>
    <property type="molecule type" value="Genomic_DNA"/>
</dbReference>
<comment type="caution">
    <text evidence="1">The sequence shown here is derived from an EMBL/GenBank/DDBJ whole genome shotgun (WGS) entry which is preliminary data.</text>
</comment>
<gene>
    <name evidence="1" type="ORF">GPS52_02755</name>
</gene>
<dbReference type="Proteomes" id="UP000451048">
    <property type="component" value="Unassembled WGS sequence"/>
</dbReference>
<accession>A0AAJ2YS98</accession>
<name>A0AAJ2YS98_ACIHA</name>
<reference evidence="1 2" key="1">
    <citation type="submission" date="2019-12" db="EMBL/GenBank/DDBJ databases">
        <title>Acinetobacter haemolyticus comparative genomics.</title>
        <authorList>
            <person name="Castro-Jaimes S."/>
            <person name="Bello-Lopez E."/>
            <person name="Velazquez-Acosta C."/>
            <person name="Volkow-Fernandez P."/>
            <person name="Lozano-Zarain P."/>
            <person name="Castillo Ramirez S."/>
            <person name="Cevallos M.A."/>
        </authorList>
    </citation>
    <scope>NUCLEOTIDE SEQUENCE [LARGE SCALE GENOMIC DNA]</scope>
    <source>
        <strain evidence="1 2">AN10</strain>
    </source>
</reference>
<evidence type="ECO:0000313" key="1">
    <source>
        <dbReference type="EMBL" id="NAR72424.1"/>
    </source>
</evidence>
<dbReference type="Pfam" id="PF05973">
    <property type="entry name" value="Gp49"/>
    <property type="match status" value="1"/>
</dbReference>
<dbReference type="RefSeq" id="WP_160127064.1">
    <property type="nucleotide sequence ID" value="NZ_CP031984.1"/>
</dbReference>
<dbReference type="InterPro" id="IPR009241">
    <property type="entry name" value="HigB-like"/>
</dbReference>
<evidence type="ECO:0000313" key="2">
    <source>
        <dbReference type="Proteomes" id="UP000451048"/>
    </source>
</evidence>
<organism evidence="1 2">
    <name type="scientific">Acinetobacter haemolyticus</name>
    <dbReference type="NCBI Taxonomy" id="29430"/>
    <lineage>
        <taxon>Bacteria</taxon>
        <taxon>Pseudomonadati</taxon>
        <taxon>Pseudomonadota</taxon>
        <taxon>Gammaproteobacteria</taxon>
        <taxon>Moraxellales</taxon>
        <taxon>Moraxellaceae</taxon>
        <taxon>Acinetobacter</taxon>
    </lineage>
</organism>